<organism evidence="2">
    <name type="scientific">marine sediment metagenome</name>
    <dbReference type="NCBI Taxonomy" id="412755"/>
    <lineage>
        <taxon>unclassified sequences</taxon>
        <taxon>metagenomes</taxon>
        <taxon>ecological metagenomes</taxon>
    </lineage>
</organism>
<dbReference type="AlphaFoldDB" id="A0A0F9J4B3"/>
<reference evidence="2" key="1">
    <citation type="journal article" date="2015" name="Nature">
        <title>Complex archaea that bridge the gap between prokaryotes and eukaryotes.</title>
        <authorList>
            <person name="Spang A."/>
            <person name="Saw J.H."/>
            <person name="Jorgensen S.L."/>
            <person name="Zaremba-Niedzwiedzka K."/>
            <person name="Martijn J."/>
            <person name="Lind A.E."/>
            <person name="van Eijk R."/>
            <person name="Schleper C."/>
            <person name="Guy L."/>
            <person name="Ettema T.J."/>
        </authorList>
    </citation>
    <scope>NUCLEOTIDE SEQUENCE</scope>
</reference>
<name>A0A0F9J4B3_9ZZZZ</name>
<evidence type="ECO:0000313" key="2">
    <source>
        <dbReference type="EMBL" id="KKM27264.1"/>
    </source>
</evidence>
<gene>
    <name evidence="2" type="ORF">LCGC14_1576470</name>
</gene>
<keyword evidence="1" id="KW-0812">Transmembrane</keyword>
<accession>A0A0F9J4B3</accession>
<protein>
    <submittedName>
        <fullName evidence="2">Uncharacterized protein</fullName>
    </submittedName>
</protein>
<keyword evidence="1" id="KW-0472">Membrane</keyword>
<keyword evidence="1" id="KW-1133">Transmembrane helix</keyword>
<sequence>MRRILRDNLWMIFIISMFMVMVLIWSLPSWAEQKPLTPEQQIQQLDRINSLGLDYDPAILSEE</sequence>
<dbReference type="EMBL" id="LAZR01012355">
    <property type="protein sequence ID" value="KKM27264.1"/>
    <property type="molecule type" value="Genomic_DNA"/>
</dbReference>
<comment type="caution">
    <text evidence="2">The sequence shown here is derived from an EMBL/GenBank/DDBJ whole genome shotgun (WGS) entry which is preliminary data.</text>
</comment>
<feature type="transmembrane region" description="Helical" evidence="1">
    <location>
        <begin position="9"/>
        <end position="27"/>
    </location>
</feature>
<evidence type="ECO:0000256" key="1">
    <source>
        <dbReference type="SAM" id="Phobius"/>
    </source>
</evidence>
<proteinExistence type="predicted"/>